<organism evidence="3 4">
    <name type="scientific">Parthenolecanium corni</name>
    <dbReference type="NCBI Taxonomy" id="536013"/>
    <lineage>
        <taxon>Eukaryota</taxon>
        <taxon>Metazoa</taxon>
        <taxon>Ecdysozoa</taxon>
        <taxon>Arthropoda</taxon>
        <taxon>Hexapoda</taxon>
        <taxon>Insecta</taxon>
        <taxon>Pterygota</taxon>
        <taxon>Neoptera</taxon>
        <taxon>Paraneoptera</taxon>
        <taxon>Hemiptera</taxon>
        <taxon>Sternorrhyncha</taxon>
        <taxon>Coccoidea</taxon>
        <taxon>Coccidae</taxon>
        <taxon>Parthenolecanium</taxon>
    </lineage>
</organism>
<dbReference type="CDD" id="cd22910">
    <property type="entry name" value="HFD_H2B"/>
    <property type="match status" value="1"/>
</dbReference>
<feature type="domain" description="Core Histone H2A/H2B/H3" evidence="2">
    <location>
        <begin position="22"/>
        <end position="93"/>
    </location>
</feature>
<dbReference type="Gene3D" id="1.25.40.10">
    <property type="entry name" value="Tetratricopeptide repeat domain"/>
    <property type="match status" value="1"/>
</dbReference>
<dbReference type="GO" id="GO:0046982">
    <property type="term" value="F:protein heterodimerization activity"/>
    <property type="evidence" value="ECO:0007669"/>
    <property type="project" value="InterPro"/>
</dbReference>
<dbReference type="EMBL" id="JBBCAQ010000032">
    <property type="protein sequence ID" value="KAK7583719.1"/>
    <property type="molecule type" value="Genomic_DNA"/>
</dbReference>
<dbReference type="InterPro" id="IPR009072">
    <property type="entry name" value="Histone-fold"/>
</dbReference>
<accession>A0AAN9TEI5</accession>
<dbReference type="GO" id="GO:0030527">
    <property type="term" value="F:structural constituent of chromatin"/>
    <property type="evidence" value="ECO:0007669"/>
    <property type="project" value="InterPro"/>
</dbReference>
<evidence type="ECO:0000256" key="1">
    <source>
        <dbReference type="ARBA" id="ARBA00006846"/>
    </source>
</evidence>
<keyword evidence="4" id="KW-1185">Reference proteome</keyword>
<name>A0AAN9TEI5_9HEMI</name>
<dbReference type="InterPro" id="IPR007125">
    <property type="entry name" value="H2A/H2B/H3"/>
</dbReference>
<comment type="caution">
    <text evidence="3">The sequence shown here is derived from an EMBL/GenBank/DDBJ whole genome shotgun (WGS) entry which is preliminary data.</text>
</comment>
<gene>
    <name evidence="3" type="ORF">V9T40_004682</name>
</gene>
<dbReference type="PANTHER" id="PTHR46455:SF1">
    <property type="entry name" value="SET AND MYND DOMAIN CONTAINING, ARTHROPOD-SPECIFIC, MEMBER 2"/>
    <property type="match status" value="1"/>
</dbReference>
<reference evidence="3 4" key="1">
    <citation type="submission" date="2024-03" db="EMBL/GenBank/DDBJ databases">
        <title>Adaptation during the transition from Ophiocordyceps entomopathogen to insect associate is accompanied by gene loss and intensified selection.</title>
        <authorList>
            <person name="Ward C.M."/>
            <person name="Onetto C.A."/>
            <person name="Borneman A.R."/>
        </authorList>
    </citation>
    <scope>NUCLEOTIDE SEQUENCE [LARGE SCALE GENOMIC DNA]</scope>
    <source>
        <strain evidence="3">AWRI1</strain>
        <tissue evidence="3">Single Adult Female</tissue>
    </source>
</reference>
<sequence>MFGLKCSRICVGGKFDRYRIPRRKKRKLSYGVYVRRVLKIEHPDLELSRAASQVLLSFLADIFERIGEECKTLLRLVRRSTITTRDMEFAVKLVLPRELAKYADFAIAARDFSAGDEILMESPFLFGPISEPKSPLCLGCGISVDCSVKCTDCGWPICEFTCDKLELHRTNECEIFKKSCIMSFQRLTSKKNVFHQYDCILPLRLLILIEKYPDRWKCIEKLNSFEEVRRDDVSWAKEQIYVVKYIRQKCKYKKIYFRATMNIPAGDKLSYCKTKVIMPTLLRRQELLQNSYFSCCCNRCADVTELQSHFSSLKCPNCSDGFILSENSLDFEADWKCNVCKCRKKYTHLKKIYNEVEKQMNKIRDEPISNPIEKCERLLDKYESMFHFNHSFTVYLKYSWLSLSLSGDTFQSCDAENIDQKIIRLYEILHVFDKISPGFTLLRGTTFHLLYKAYVVKAKQYDSSENQEKFMRYMSKALQFLDITEQIMVIGKPFAESAKS</sequence>
<dbReference type="Proteomes" id="UP001367676">
    <property type="component" value="Unassembled WGS sequence"/>
</dbReference>
<dbReference type="InterPro" id="IPR011990">
    <property type="entry name" value="TPR-like_helical_dom_sf"/>
</dbReference>
<dbReference type="Pfam" id="PF00125">
    <property type="entry name" value="Histone"/>
    <property type="match status" value="1"/>
</dbReference>
<dbReference type="GO" id="GO:0003677">
    <property type="term" value="F:DNA binding"/>
    <property type="evidence" value="ECO:0007669"/>
    <property type="project" value="InterPro"/>
</dbReference>
<evidence type="ECO:0000313" key="3">
    <source>
        <dbReference type="EMBL" id="KAK7583719.1"/>
    </source>
</evidence>
<dbReference type="GO" id="GO:0000786">
    <property type="term" value="C:nucleosome"/>
    <property type="evidence" value="ECO:0007669"/>
    <property type="project" value="InterPro"/>
</dbReference>
<dbReference type="SUPFAM" id="SSF47113">
    <property type="entry name" value="Histone-fold"/>
    <property type="match status" value="1"/>
</dbReference>
<evidence type="ECO:0000259" key="2">
    <source>
        <dbReference type="Pfam" id="PF00125"/>
    </source>
</evidence>
<evidence type="ECO:0000313" key="4">
    <source>
        <dbReference type="Proteomes" id="UP001367676"/>
    </source>
</evidence>
<dbReference type="Gene3D" id="1.10.20.10">
    <property type="entry name" value="Histone, subunit A"/>
    <property type="match status" value="1"/>
</dbReference>
<dbReference type="PANTHER" id="PTHR46455">
    <property type="entry name" value="SET AND MYND DOMAIN CONTAINING, ARTHROPOD-SPECIFIC, MEMBER 4, ISOFORM A"/>
    <property type="match status" value="1"/>
</dbReference>
<comment type="similarity">
    <text evidence="1">Belongs to the histone H2B family.</text>
</comment>
<dbReference type="SMART" id="SM00427">
    <property type="entry name" value="H2B"/>
    <property type="match status" value="1"/>
</dbReference>
<proteinExistence type="inferred from homology"/>
<dbReference type="InterPro" id="IPR053010">
    <property type="entry name" value="SET_SmydA-8"/>
</dbReference>
<dbReference type="AlphaFoldDB" id="A0AAN9TEI5"/>
<dbReference type="InterPro" id="IPR000558">
    <property type="entry name" value="Histone_H2B"/>
</dbReference>
<protein>
    <recommendedName>
        <fullName evidence="2">Core Histone H2A/H2B/H3 domain-containing protein</fullName>
    </recommendedName>
</protein>
<dbReference type="PRINTS" id="PR00621">
    <property type="entry name" value="HISTONEH2B"/>
</dbReference>